<gene>
    <name evidence="1" type="ORF">SDC9_152837</name>
</gene>
<organism evidence="1">
    <name type="scientific">bioreactor metagenome</name>
    <dbReference type="NCBI Taxonomy" id="1076179"/>
    <lineage>
        <taxon>unclassified sequences</taxon>
        <taxon>metagenomes</taxon>
        <taxon>ecological metagenomes</taxon>
    </lineage>
</organism>
<dbReference type="EMBL" id="VSSQ01051484">
    <property type="protein sequence ID" value="MPN05586.1"/>
    <property type="molecule type" value="Genomic_DNA"/>
</dbReference>
<comment type="caution">
    <text evidence="1">The sequence shown here is derived from an EMBL/GenBank/DDBJ whole genome shotgun (WGS) entry which is preliminary data.</text>
</comment>
<sequence length="204" mass="23641">MFNLVKERVKGDFISEIYADRFINTACSFVFVFHQLLYHLELFSRRKRSVKLYPRGGRKLYHGVLRKIFNSAAVIAGPFVCHRVFVEIDRYERELVEPSCDIAVFIDISAGLACTHGDSKDTVVVEIHRTGKRSYIAVIRNLYRNIVAQLFGNIEINVLYIFIKILVRNLYEQRSDHYTVVNTYAGGRNAYAIHTRHMLRGGLH</sequence>
<dbReference type="AlphaFoldDB" id="A0A645EVY0"/>
<reference evidence="1" key="1">
    <citation type="submission" date="2019-08" db="EMBL/GenBank/DDBJ databases">
        <authorList>
            <person name="Kucharzyk K."/>
            <person name="Murdoch R.W."/>
            <person name="Higgins S."/>
            <person name="Loffler F."/>
        </authorList>
    </citation>
    <scope>NUCLEOTIDE SEQUENCE</scope>
</reference>
<name>A0A645EVY0_9ZZZZ</name>
<evidence type="ECO:0000313" key="1">
    <source>
        <dbReference type="EMBL" id="MPN05586.1"/>
    </source>
</evidence>
<accession>A0A645EVY0</accession>
<proteinExistence type="predicted"/>
<protein>
    <submittedName>
        <fullName evidence="1">Uncharacterized protein</fullName>
    </submittedName>
</protein>